<name>A0AAU6W1V7_9CAUD</name>
<organism evidence="1">
    <name type="scientific">Pseudomonas phage Nican01</name>
    <dbReference type="NCBI Taxonomy" id="3138540"/>
    <lineage>
        <taxon>Viruses</taxon>
        <taxon>Duplodnaviria</taxon>
        <taxon>Heunggongvirae</taxon>
        <taxon>Uroviricota</taxon>
        <taxon>Caudoviricetes</taxon>
        <taxon>Nickievirus</taxon>
    </lineage>
</organism>
<dbReference type="EMBL" id="PP179318">
    <property type="protein sequence ID" value="XAI70094.1"/>
    <property type="molecule type" value="Genomic_DNA"/>
</dbReference>
<gene>
    <name evidence="1" type="ORF">Nican01_00081</name>
</gene>
<proteinExistence type="predicted"/>
<evidence type="ECO:0008006" key="2">
    <source>
        <dbReference type="Google" id="ProtNLM"/>
    </source>
</evidence>
<reference evidence="1" key="1">
    <citation type="journal article" date="2024" name="J. Gen. Virol.">
        <title>Novel phages of Pseudomonas syringae unveil numerous potential auxiliary metabolic genes.</title>
        <authorList>
            <person name="Feltin C."/>
            <person name="Garneau J.R."/>
            <person name="Morris C.E."/>
            <person name="Berard A."/>
            <person name="Torres-Barcelo C."/>
        </authorList>
    </citation>
    <scope>NUCLEOTIDE SEQUENCE</scope>
</reference>
<accession>A0AAU6W1V7</accession>
<protein>
    <recommendedName>
        <fullName evidence="2">Secreted protein</fullName>
    </recommendedName>
</protein>
<evidence type="ECO:0000313" key="1">
    <source>
        <dbReference type="EMBL" id="XAI70094.1"/>
    </source>
</evidence>
<sequence length="71" mass="8199">MSVTFFLAIVLSFICGRASGWKSAHEMIATECQRLGKFFVKKDVYHCTKVEWAHKPPEEVKEEPMERTHGN</sequence>